<feature type="region of interest" description="Disordered" evidence="1">
    <location>
        <begin position="44"/>
        <end position="67"/>
    </location>
</feature>
<protein>
    <submittedName>
        <fullName evidence="2">Uncharacterized protein</fullName>
    </submittedName>
</protein>
<gene>
    <name evidence="2" type="ORF">KFK09_006430</name>
</gene>
<organism evidence="2 3">
    <name type="scientific">Dendrobium nobile</name>
    <name type="common">Orchid</name>
    <dbReference type="NCBI Taxonomy" id="94219"/>
    <lineage>
        <taxon>Eukaryota</taxon>
        <taxon>Viridiplantae</taxon>
        <taxon>Streptophyta</taxon>
        <taxon>Embryophyta</taxon>
        <taxon>Tracheophyta</taxon>
        <taxon>Spermatophyta</taxon>
        <taxon>Magnoliopsida</taxon>
        <taxon>Liliopsida</taxon>
        <taxon>Asparagales</taxon>
        <taxon>Orchidaceae</taxon>
        <taxon>Epidendroideae</taxon>
        <taxon>Malaxideae</taxon>
        <taxon>Dendrobiinae</taxon>
        <taxon>Dendrobium</taxon>
    </lineage>
</organism>
<dbReference type="Proteomes" id="UP000829196">
    <property type="component" value="Unassembled WGS sequence"/>
</dbReference>
<reference evidence="2" key="1">
    <citation type="journal article" date="2022" name="Front. Genet.">
        <title>Chromosome-Scale Assembly of the Dendrobium nobile Genome Provides Insights Into the Molecular Mechanism of the Biosynthesis of the Medicinal Active Ingredient of Dendrobium.</title>
        <authorList>
            <person name="Xu Q."/>
            <person name="Niu S.-C."/>
            <person name="Li K.-L."/>
            <person name="Zheng P.-J."/>
            <person name="Zhang X.-J."/>
            <person name="Jia Y."/>
            <person name="Liu Y."/>
            <person name="Niu Y.-X."/>
            <person name="Yu L.-H."/>
            <person name="Chen D.-F."/>
            <person name="Zhang G.-Q."/>
        </authorList>
    </citation>
    <scope>NUCLEOTIDE SEQUENCE</scope>
    <source>
        <tissue evidence="2">Leaf</tissue>
    </source>
</reference>
<proteinExistence type="predicted"/>
<name>A0A8T3BTM6_DENNO</name>
<accession>A0A8T3BTM6</accession>
<feature type="compositionally biased region" description="Polar residues" evidence="1">
    <location>
        <begin position="1"/>
        <end position="19"/>
    </location>
</feature>
<evidence type="ECO:0000256" key="1">
    <source>
        <dbReference type="SAM" id="MobiDB-lite"/>
    </source>
</evidence>
<evidence type="ECO:0000313" key="2">
    <source>
        <dbReference type="EMBL" id="KAI0518991.1"/>
    </source>
</evidence>
<feature type="region of interest" description="Disordered" evidence="1">
    <location>
        <begin position="1"/>
        <end position="28"/>
    </location>
</feature>
<keyword evidence="3" id="KW-1185">Reference proteome</keyword>
<comment type="caution">
    <text evidence="2">The sequence shown here is derived from an EMBL/GenBank/DDBJ whole genome shotgun (WGS) entry which is preliminary data.</text>
</comment>
<dbReference type="AlphaFoldDB" id="A0A8T3BTM6"/>
<sequence length="67" mass="7368">MNEQTPPSPIHSQNHSPSPTAVRENPKPLIASVTRSLQENRTFSLVHPPPSMRICTKPSLQSSLLQA</sequence>
<dbReference type="EMBL" id="JAGYWB010000006">
    <property type="protein sequence ID" value="KAI0518991.1"/>
    <property type="molecule type" value="Genomic_DNA"/>
</dbReference>
<evidence type="ECO:0000313" key="3">
    <source>
        <dbReference type="Proteomes" id="UP000829196"/>
    </source>
</evidence>
<feature type="compositionally biased region" description="Polar residues" evidence="1">
    <location>
        <begin position="58"/>
        <end position="67"/>
    </location>
</feature>